<reference evidence="3 4" key="1">
    <citation type="submission" date="2018-09" db="EMBL/GenBank/DDBJ databases">
        <authorList>
            <person name="Zhu H."/>
        </authorList>
    </citation>
    <scope>NUCLEOTIDE SEQUENCE [LARGE SCALE GENOMIC DNA]</scope>
    <source>
        <strain evidence="3 4">K1S02-61</strain>
    </source>
</reference>
<dbReference type="Gene3D" id="2.40.50.320">
    <property type="entry name" value="Copper binding periplasmic protein CusF"/>
    <property type="match status" value="1"/>
</dbReference>
<proteinExistence type="predicted"/>
<comment type="caution">
    <text evidence="3">The sequence shown here is derived from an EMBL/GenBank/DDBJ whole genome shotgun (WGS) entry which is preliminary data.</text>
</comment>
<sequence length="106" mass="10990">MNAFTKFSAATLIAIASTGIAIAQDHGSHAGHGTPAKPAAAHAGHQAAAAEMTDGEIKKVDKEAGKITIRHGELKNLGMAPMTMVFRAKDPAMLGQVKAGDKVKFR</sequence>
<name>A0A418Y8J5_9BURK</name>
<dbReference type="InterPro" id="IPR021647">
    <property type="entry name" value="CusF_Ec"/>
</dbReference>
<organism evidence="3 4">
    <name type="scientific">Massilia cavernae</name>
    <dbReference type="NCBI Taxonomy" id="2320864"/>
    <lineage>
        <taxon>Bacteria</taxon>
        <taxon>Pseudomonadati</taxon>
        <taxon>Pseudomonadota</taxon>
        <taxon>Betaproteobacteria</taxon>
        <taxon>Burkholderiales</taxon>
        <taxon>Oxalobacteraceae</taxon>
        <taxon>Telluria group</taxon>
        <taxon>Massilia</taxon>
    </lineage>
</organism>
<feature type="region of interest" description="Disordered" evidence="1">
    <location>
        <begin position="25"/>
        <end position="56"/>
    </location>
</feature>
<dbReference type="Proteomes" id="UP000284006">
    <property type="component" value="Unassembled WGS sequence"/>
</dbReference>
<evidence type="ECO:0000256" key="1">
    <source>
        <dbReference type="SAM" id="MobiDB-lite"/>
    </source>
</evidence>
<dbReference type="InterPro" id="IPR042230">
    <property type="entry name" value="CusF_sf"/>
</dbReference>
<dbReference type="AlphaFoldDB" id="A0A418Y8J5"/>
<feature type="chain" id="PRO_5019365286" evidence="2">
    <location>
        <begin position="24"/>
        <end position="106"/>
    </location>
</feature>
<keyword evidence="2" id="KW-0732">Signal</keyword>
<evidence type="ECO:0000256" key="2">
    <source>
        <dbReference type="SAM" id="SignalP"/>
    </source>
</evidence>
<dbReference type="Pfam" id="PF11604">
    <property type="entry name" value="CusF_Ec"/>
    <property type="match status" value="1"/>
</dbReference>
<feature type="non-terminal residue" evidence="3">
    <location>
        <position position="106"/>
    </location>
</feature>
<gene>
    <name evidence="3" type="ORF">D3872_00280</name>
</gene>
<feature type="compositionally biased region" description="Low complexity" evidence="1">
    <location>
        <begin position="31"/>
        <end position="50"/>
    </location>
</feature>
<dbReference type="RefSeq" id="WP_119808920.1">
    <property type="nucleotide sequence ID" value="NZ_QYUP01000003.1"/>
</dbReference>
<dbReference type="EMBL" id="QYUP01000003">
    <property type="protein sequence ID" value="RJG27915.1"/>
    <property type="molecule type" value="Genomic_DNA"/>
</dbReference>
<evidence type="ECO:0000313" key="3">
    <source>
        <dbReference type="EMBL" id="RJG27915.1"/>
    </source>
</evidence>
<evidence type="ECO:0000313" key="4">
    <source>
        <dbReference type="Proteomes" id="UP000284006"/>
    </source>
</evidence>
<protein>
    <submittedName>
        <fullName evidence="3">RND transporter</fullName>
    </submittedName>
</protein>
<dbReference type="OrthoDB" id="9180744at2"/>
<keyword evidence="4" id="KW-1185">Reference proteome</keyword>
<accession>A0A418Y8J5</accession>
<feature type="signal peptide" evidence="2">
    <location>
        <begin position="1"/>
        <end position="23"/>
    </location>
</feature>